<dbReference type="EMBL" id="BK032551">
    <property type="protein sequence ID" value="DAF47157.1"/>
    <property type="molecule type" value="Genomic_DNA"/>
</dbReference>
<name>A0A8S5S7Z3_9CAUD</name>
<organism evidence="1">
    <name type="scientific">Caudovirales sp. ctTVN2</name>
    <dbReference type="NCBI Taxonomy" id="2827634"/>
    <lineage>
        <taxon>Viruses</taxon>
        <taxon>Duplodnaviria</taxon>
        <taxon>Heunggongvirae</taxon>
        <taxon>Uroviricota</taxon>
        <taxon>Caudoviricetes</taxon>
    </lineage>
</organism>
<evidence type="ECO:0000313" key="1">
    <source>
        <dbReference type="EMBL" id="DAF47157.1"/>
    </source>
</evidence>
<accession>A0A8S5S7Z3</accession>
<protein>
    <submittedName>
        <fullName evidence="1">Uncharacterized protein</fullName>
    </submittedName>
</protein>
<sequence>MRYASGLFHTSVPSGKRKLTTSSAPRAAAICSSSSYLNFPVFIRWLNACGVVPICRASSASFILATAAAILIFVEKSILITSASLYRLSFILSRKKLKNLGKS</sequence>
<reference evidence="1" key="1">
    <citation type="journal article" date="2021" name="Proc. Natl. Acad. Sci. U.S.A.">
        <title>A Catalog of Tens of Thousands of Viruses from Human Metagenomes Reveals Hidden Associations with Chronic Diseases.</title>
        <authorList>
            <person name="Tisza M.J."/>
            <person name="Buck C.B."/>
        </authorList>
    </citation>
    <scope>NUCLEOTIDE SEQUENCE</scope>
    <source>
        <strain evidence="1">CtTVN2</strain>
    </source>
</reference>
<proteinExistence type="predicted"/>